<keyword evidence="3" id="KW-1133">Transmembrane helix</keyword>
<evidence type="ECO:0000256" key="2">
    <source>
        <dbReference type="ARBA" id="ARBA00022692"/>
    </source>
</evidence>
<dbReference type="InterPro" id="IPR028082">
    <property type="entry name" value="Peripla_BP_I"/>
</dbReference>
<accession>A0AAV2IBG4</accession>
<gene>
    <name evidence="6" type="ORF">GSLYS_00017695001</name>
</gene>
<dbReference type="AlphaFoldDB" id="A0AAV2IBG4"/>
<evidence type="ECO:0000313" key="6">
    <source>
        <dbReference type="EMBL" id="CAL1544182.1"/>
    </source>
</evidence>
<evidence type="ECO:0000256" key="4">
    <source>
        <dbReference type="ARBA" id="ARBA00023136"/>
    </source>
</evidence>
<keyword evidence="2" id="KW-0812">Transmembrane</keyword>
<dbReference type="Pfam" id="PF01094">
    <property type="entry name" value="ANF_receptor"/>
    <property type="match status" value="1"/>
</dbReference>
<dbReference type="Gene3D" id="3.40.50.2300">
    <property type="match status" value="2"/>
</dbReference>
<dbReference type="InterPro" id="IPR001828">
    <property type="entry name" value="ANF_lig-bd_rcpt"/>
</dbReference>
<dbReference type="SUPFAM" id="SSF53822">
    <property type="entry name" value="Periplasmic binding protein-like I"/>
    <property type="match status" value="1"/>
</dbReference>
<evidence type="ECO:0000259" key="5">
    <source>
        <dbReference type="Pfam" id="PF01094"/>
    </source>
</evidence>
<evidence type="ECO:0000313" key="7">
    <source>
        <dbReference type="Proteomes" id="UP001497497"/>
    </source>
</evidence>
<dbReference type="GO" id="GO:0016020">
    <property type="term" value="C:membrane"/>
    <property type="evidence" value="ECO:0007669"/>
    <property type="project" value="UniProtKB-SubCell"/>
</dbReference>
<proteinExistence type="predicted"/>
<reference evidence="6 7" key="1">
    <citation type="submission" date="2024-04" db="EMBL/GenBank/DDBJ databases">
        <authorList>
            <consortium name="Genoscope - CEA"/>
            <person name="William W."/>
        </authorList>
    </citation>
    <scope>NUCLEOTIDE SEQUENCE [LARGE SCALE GENOMIC DNA]</scope>
</reference>
<evidence type="ECO:0000256" key="1">
    <source>
        <dbReference type="ARBA" id="ARBA00004370"/>
    </source>
</evidence>
<comment type="subcellular location">
    <subcellularLocation>
        <location evidence="1">Membrane</location>
    </subcellularLocation>
</comment>
<dbReference type="EMBL" id="CAXITT010000602">
    <property type="protein sequence ID" value="CAL1544182.1"/>
    <property type="molecule type" value="Genomic_DNA"/>
</dbReference>
<keyword evidence="7" id="KW-1185">Reference proteome</keyword>
<name>A0AAV2IBG4_LYMST</name>
<feature type="domain" description="Receptor ligand binding region" evidence="5">
    <location>
        <begin position="5"/>
        <end position="78"/>
    </location>
</feature>
<comment type="caution">
    <text evidence="6">The sequence shown here is derived from an EMBL/GenBank/DDBJ whole genome shotgun (WGS) entry which is preliminary data.</text>
</comment>
<sequence length="85" mass="9804">MATGIFLIYGSMSHTTYSACRTYSARLHLPYVTYSDEPFTSLVDRDLLLLTKPSYVDAVAELIQVFGWRRIDYIYSNFEGLCFDN</sequence>
<evidence type="ECO:0000256" key="3">
    <source>
        <dbReference type="ARBA" id="ARBA00022989"/>
    </source>
</evidence>
<protein>
    <recommendedName>
        <fullName evidence="5">Receptor ligand binding region domain-containing protein</fullName>
    </recommendedName>
</protein>
<organism evidence="6 7">
    <name type="scientific">Lymnaea stagnalis</name>
    <name type="common">Great pond snail</name>
    <name type="synonym">Helix stagnalis</name>
    <dbReference type="NCBI Taxonomy" id="6523"/>
    <lineage>
        <taxon>Eukaryota</taxon>
        <taxon>Metazoa</taxon>
        <taxon>Spiralia</taxon>
        <taxon>Lophotrochozoa</taxon>
        <taxon>Mollusca</taxon>
        <taxon>Gastropoda</taxon>
        <taxon>Heterobranchia</taxon>
        <taxon>Euthyneura</taxon>
        <taxon>Panpulmonata</taxon>
        <taxon>Hygrophila</taxon>
        <taxon>Lymnaeoidea</taxon>
        <taxon>Lymnaeidae</taxon>
        <taxon>Lymnaea</taxon>
    </lineage>
</organism>
<keyword evidence="4" id="KW-0472">Membrane</keyword>
<dbReference type="Proteomes" id="UP001497497">
    <property type="component" value="Unassembled WGS sequence"/>
</dbReference>